<dbReference type="InterPro" id="IPR036779">
    <property type="entry name" value="LysM_dom_sf"/>
</dbReference>
<protein>
    <submittedName>
        <fullName evidence="3">LysM peptidoglycan-binding domain-containing protein</fullName>
    </submittedName>
</protein>
<reference evidence="3 4" key="1">
    <citation type="submission" date="2018-09" db="EMBL/GenBank/DDBJ databases">
        <title>YIM 75507 draft genome.</title>
        <authorList>
            <person name="Tang S."/>
            <person name="Feng Y."/>
        </authorList>
    </citation>
    <scope>NUCLEOTIDE SEQUENCE [LARGE SCALE GENOMIC DNA]</scope>
    <source>
        <strain evidence="3 4">YIM 75507</strain>
    </source>
</reference>
<evidence type="ECO:0000259" key="2">
    <source>
        <dbReference type="PROSITE" id="PS51782"/>
    </source>
</evidence>
<feature type="compositionally biased region" description="Pro residues" evidence="1">
    <location>
        <begin position="1"/>
        <end position="10"/>
    </location>
</feature>
<dbReference type="Gene3D" id="3.10.350.10">
    <property type="entry name" value="LysM domain"/>
    <property type="match status" value="1"/>
</dbReference>
<accession>A0A3A4AZ92</accession>
<feature type="region of interest" description="Disordered" evidence="1">
    <location>
        <begin position="1"/>
        <end position="51"/>
    </location>
</feature>
<dbReference type="RefSeq" id="WP_119925745.1">
    <property type="nucleotide sequence ID" value="NZ_QZEY01000002.1"/>
</dbReference>
<evidence type="ECO:0000313" key="4">
    <source>
        <dbReference type="Proteomes" id="UP000265768"/>
    </source>
</evidence>
<dbReference type="EMBL" id="QZEY01000002">
    <property type="protein sequence ID" value="RJL34443.1"/>
    <property type="molecule type" value="Genomic_DNA"/>
</dbReference>
<feature type="compositionally biased region" description="Low complexity" evidence="1">
    <location>
        <begin position="11"/>
        <end position="29"/>
    </location>
</feature>
<organism evidence="3 4">
    <name type="scientific">Bailinhaonella thermotolerans</name>
    <dbReference type="NCBI Taxonomy" id="1070861"/>
    <lineage>
        <taxon>Bacteria</taxon>
        <taxon>Bacillati</taxon>
        <taxon>Actinomycetota</taxon>
        <taxon>Actinomycetes</taxon>
        <taxon>Streptosporangiales</taxon>
        <taxon>Streptosporangiaceae</taxon>
        <taxon>Bailinhaonella</taxon>
    </lineage>
</organism>
<dbReference type="InterPro" id="IPR018392">
    <property type="entry name" value="LysM"/>
</dbReference>
<keyword evidence="4" id="KW-1185">Reference proteome</keyword>
<evidence type="ECO:0000256" key="1">
    <source>
        <dbReference type="SAM" id="MobiDB-lite"/>
    </source>
</evidence>
<dbReference type="SUPFAM" id="SSF54106">
    <property type="entry name" value="LysM domain"/>
    <property type="match status" value="1"/>
</dbReference>
<proteinExistence type="predicted"/>
<dbReference type="AlphaFoldDB" id="A0A3A4AZ92"/>
<dbReference type="PROSITE" id="PS51782">
    <property type="entry name" value="LYSM"/>
    <property type="match status" value="1"/>
</dbReference>
<sequence length="150" mass="15970">MHATLPPRPRPALSAPARPRARRPSPAARGPRRPAPGPRPGRDPLRPLPPLRLTRRGRAVLVAAALPVLLAAVWLGTRAPARSAPAVPPSHQGLPWVTVQSGDTLWEIAHQVAPAEDPARTVHAIMRLNALDTSVIQPGARLYIPAPSTP</sequence>
<name>A0A3A4AZ92_9ACTN</name>
<dbReference type="SMART" id="SM00257">
    <property type="entry name" value="LysM"/>
    <property type="match status" value="1"/>
</dbReference>
<gene>
    <name evidence="3" type="ORF">D5H75_08420</name>
</gene>
<evidence type="ECO:0000313" key="3">
    <source>
        <dbReference type="EMBL" id="RJL34443.1"/>
    </source>
</evidence>
<dbReference type="Pfam" id="PF01476">
    <property type="entry name" value="LysM"/>
    <property type="match status" value="1"/>
</dbReference>
<comment type="caution">
    <text evidence="3">The sequence shown here is derived from an EMBL/GenBank/DDBJ whole genome shotgun (WGS) entry which is preliminary data.</text>
</comment>
<dbReference type="Proteomes" id="UP000265768">
    <property type="component" value="Unassembled WGS sequence"/>
</dbReference>
<feature type="domain" description="LysM" evidence="2">
    <location>
        <begin position="95"/>
        <end position="144"/>
    </location>
</feature>
<dbReference type="OrthoDB" id="5084290at2"/>
<dbReference type="CDD" id="cd00118">
    <property type="entry name" value="LysM"/>
    <property type="match status" value="1"/>
</dbReference>